<dbReference type="EMBL" id="KZ826321">
    <property type="protein sequence ID" value="PYI10509.1"/>
    <property type="molecule type" value="Genomic_DNA"/>
</dbReference>
<evidence type="ECO:0000256" key="1">
    <source>
        <dbReference type="SAM" id="Phobius"/>
    </source>
</evidence>
<keyword evidence="3" id="KW-1185">Reference proteome</keyword>
<evidence type="ECO:0000313" key="3">
    <source>
        <dbReference type="Proteomes" id="UP000248423"/>
    </source>
</evidence>
<dbReference type="AlphaFoldDB" id="A0A319F4G6"/>
<accession>A0A319F4G6</accession>
<keyword evidence="1" id="KW-0472">Membrane</keyword>
<keyword evidence="1" id="KW-0812">Transmembrane</keyword>
<reference evidence="2 3" key="1">
    <citation type="submission" date="2018-02" db="EMBL/GenBank/DDBJ databases">
        <title>The genomes of Aspergillus section Nigri reveals drivers in fungal speciation.</title>
        <authorList>
            <consortium name="DOE Joint Genome Institute"/>
            <person name="Vesth T.C."/>
            <person name="Nybo J."/>
            <person name="Theobald S."/>
            <person name="Brandl J."/>
            <person name="Frisvad J.C."/>
            <person name="Nielsen K.F."/>
            <person name="Lyhne E.K."/>
            <person name="Kogle M.E."/>
            <person name="Kuo A."/>
            <person name="Riley R."/>
            <person name="Clum A."/>
            <person name="Nolan M."/>
            <person name="Lipzen A."/>
            <person name="Salamov A."/>
            <person name="Henrissat B."/>
            <person name="Wiebenga A."/>
            <person name="De vries R.P."/>
            <person name="Grigoriev I.V."/>
            <person name="Mortensen U.H."/>
            <person name="Andersen M.R."/>
            <person name="Baker S.E."/>
        </authorList>
    </citation>
    <scope>NUCLEOTIDE SEQUENCE [LARGE SCALE GENOMIC DNA]</scope>
    <source>
        <strain evidence="2 3">CBS 121057</strain>
    </source>
</reference>
<feature type="transmembrane region" description="Helical" evidence="1">
    <location>
        <begin position="27"/>
        <end position="46"/>
    </location>
</feature>
<gene>
    <name evidence="2" type="ORF">BO78DRAFT_305410</name>
</gene>
<evidence type="ECO:0000313" key="2">
    <source>
        <dbReference type="EMBL" id="PYI10509.1"/>
    </source>
</evidence>
<sequence length="49" mass="5865">YISLYKISLNELKTIKKYIVNNFYKEFIISNKILFISFIFITAELGEKL</sequence>
<protein>
    <submittedName>
        <fullName evidence="2">Uncharacterized protein</fullName>
    </submittedName>
</protein>
<dbReference type="OrthoDB" id="4364638at2759"/>
<proteinExistence type="predicted"/>
<name>A0A319F4G6_ASPSB</name>
<dbReference type="VEuPathDB" id="FungiDB:BO78DRAFT_305410"/>
<feature type="non-terminal residue" evidence="2">
    <location>
        <position position="1"/>
    </location>
</feature>
<dbReference type="Proteomes" id="UP000248423">
    <property type="component" value="Unassembled WGS sequence"/>
</dbReference>
<keyword evidence="1" id="KW-1133">Transmembrane helix</keyword>
<organism evidence="2 3">
    <name type="scientific">Aspergillus sclerotiicarbonarius (strain CBS 121057 / IBT 28362)</name>
    <dbReference type="NCBI Taxonomy" id="1448318"/>
    <lineage>
        <taxon>Eukaryota</taxon>
        <taxon>Fungi</taxon>
        <taxon>Dikarya</taxon>
        <taxon>Ascomycota</taxon>
        <taxon>Pezizomycotina</taxon>
        <taxon>Eurotiomycetes</taxon>
        <taxon>Eurotiomycetidae</taxon>
        <taxon>Eurotiales</taxon>
        <taxon>Aspergillaceae</taxon>
        <taxon>Aspergillus</taxon>
        <taxon>Aspergillus subgen. Circumdati</taxon>
    </lineage>
</organism>